<dbReference type="EMBL" id="BAAAXZ010000011">
    <property type="protein sequence ID" value="GAA2910193.1"/>
    <property type="molecule type" value="Genomic_DNA"/>
</dbReference>
<name>A0ABP6IUL7_STRTU</name>
<reference evidence="2" key="1">
    <citation type="journal article" date="2019" name="Int. J. Syst. Evol. Microbiol.">
        <title>The Global Catalogue of Microorganisms (GCM) 10K type strain sequencing project: providing services to taxonomists for standard genome sequencing and annotation.</title>
        <authorList>
            <consortium name="The Broad Institute Genomics Platform"/>
            <consortium name="The Broad Institute Genome Sequencing Center for Infectious Disease"/>
            <person name="Wu L."/>
            <person name="Ma J."/>
        </authorList>
    </citation>
    <scope>NUCLEOTIDE SEQUENCE [LARGE SCALE GENOMIC DNA]</scope>
    <source>
        <strain evidence="2">JCM 4087</strain>
    </source>
</reference>
<evidence type="ECO:0000313" key="1">
    <source>
        <dbReference type="EMBL" id="GAA2910193.1"/>
    </source>
</evidence>
<protein>
    <submittedName>
        <fullName evidence="1">Uncharacterized protein</fullName>
    </submittedName>
</protein>
<keyword evidence="2" id="KW-1185">Reference proteome</keyword>
<organism evidence="1 2">
    <name type="scientific">Streptomyces thioluteus</name>
    <dbReference type="NCBI Taxonomy" id="66431"/>
    <lineage>
        <taxon>Bacteria</taxon>
        <taxon>Bacillati</taxon>
        <taxon>Actinomycetota</taxon>
        <taxon>Actinomycetes</taxon>
        <taxon>Kitasatosporales</taxon>
        <taxon>Streptomycetaceae</taxon>
        <taxon>Streptomyces</taxon>
    </lineage>
</organism>
<comment type="caution">
    <text evidence="1">The sequence shown here is derived from an EMBL/GenBank/DDBJ whole genome shotgun (WGS) entry which is preliminary data.</text>
</comment>
<proteinExistence type="predicted"/>
<dbReference type="Proteomes" id="UP001501102">
    <property type="component" value="Unassembled WGS sequence"/>
</dbReference>
<sequence length="89" mass="9313">MKPYASTQASFSAVCSERWTCSGASRSSAQAATVANCAAGTARTEWTAAPIRAWPVGLSPAARSAQASAVPSENRRWCRLGGSPNPEER</sequence>
<gene>
    <name evidence="1" type="ORF">GCM10020221_02630</name>
</gene>
<evidence type="ECO:0000313" key="2">
    <source>
        <dbReference type="Proteomes" id="UP001501102"/>
    </source>
</evidence>
<accession>A0ABP6IUL7</accession>